<name>A0ABU1J0Z0_9BACL</name>
<dbReference type="InterPro" id="IPR034660">
    <property type="entry name" value="DinB/YfiT-like"/>
</dbReference>
<comment type="caution">
    <text evidence="1">The sequence shown here is derived from an EMBL/GenBank/DDBJ whole genome shotgun (WGS) entry which is preliminary data.</text>
</comment>
<dbReference type="RefSeq" id="WP_188776533.1">
    <property type="nucleotide sequence ID" value="NZ_BMMB01000007.1"/>
</dbReference>
<accession>A0ABU1J0Z0</accession>
<evidence type="ECO:0008006" key="3">
    <source>
        <dbReference type="Google" id="ProtNLM"/>
    </source>
</evidence>
<keyword evidence="2" id="KW-1185">Reference proteome</keyword>
<sequence length="186" mass="22052">MSVESNMLESAIRQFTHYKELGEKAMRQLEPEQLFIAPNEDSNSIAVIVKHLWGNMLSRWTELLTSDGEKPWRLRDEEFEWAEADPAQVWQYWEEGWRCLLDALQQLQPEQLMTIIYIRNEGHTVLEAINRQLCHYPYHVGQIVYAAKMLKSTSWDSLSIPRQRSAQYNANKFDQPRQRRHFTEGI</sequence>
<dbReference type="SUPFAM" id="SSF109854">
    <property type="entry name" value="DinB/YfiT-like putative metalloenzymes"/>
    <property type="match status" value="1"/>
</dbReference>
<organism evidence="1 2">
    <name type="scientific">Paenibacillus hunanensis</name>
    <dbReference type="NCBI Taxonomy" id="539262"/>
    <lineage>
        <taxon>Bacteria</taxon>
        <taxon>Bacillati</taxon>
        <taxon>Bacillota</taxon>
        <taxon>Bacilli</taxon>
        <taxon>Bacillales</taxon>
        <taxon>Paenibacillaceae</taxon>
        <taxon>Paenibacillus</taxon>
    </lineage>
</organism>
<dbReference type="InterPro" id="IPR011466">
    <property type="entry name" value="DUF1572"/>
</dbReference>
<dbReference type="Gene3D" id="1.20.120.450">
    <property type="entry name" value="dinb family like domain"/>
    <property type="match status" value="1"/>
</dbReference>
<dbReference type="EMBL" id="JAVDQH010000012">
    <property type="protein sequence ID" value="MDR6245171.1"/>
    <property type="molecule type" value="Genomic_DNA"/>
</dbReference>
<dbReference type="Proteomes" id="UP001185028">
    <property type="component" value="Unassembled WGS sequence"/>
</dbReference>
<protein>
    <recommendedName>
        <fullName evidence="3">DUF1572 domain-containing protein</fullName>
    </recommendedName>
</protein>
<reference evidence="1 2" key="1">
    <citation type="submission" date="2023-07" db="EMBL/GenBank/DDBJ databases">
        <title>Genomic Encyclopedia of Type Strains, Phase IV (KMG-IV): sequencing the most valuable type-strain genomes for metagenomic binning, comparative biology and taxonomic classification.</title>
        <authorList>
            <person name="Goeker M."/>
        </authorList>
    </citation>
    <scope>NUCLEOTIDE SEQUENCE [LARGE SCALE GENOMIC DNA]</scope>
    <source>
        <strain evidence="1 2">DSM 22170</strain>
    </source>
</reference>
<gene>
    <name evidence="1" type="ORF">JOC58_003070</name>
</gene>
<proteinExistence type="predicted"/>
<evidence type="ECO:0000313" key="1">
    <source>
        <dbReference type="EMBL" id="MDR6245171.1"/>
    </source>
</evidence>
<dbReference type="Pfam" id="PF07609">
    <property type="entry name" value="DUF1572"/>
    <property type="match status" value="1"/>
</dbReference>
<evidence type="ECO:0000313" key="2">
    <source>
        <dbReference type="Proteomes" id="UP001185028"/>
    </source>
</evidence>